<sequence length="151" mass="16836">MPPVLCVDLTVLISSFPQHRTTVTISDPEEEEMNDIRFRTPDRRRTSSRRRFPDHARFPLPHDLVDAPPLGRALGHPEHRHPLAQPLVGAGQDLHPLNREPFSVLTLPENEGQVSCGDTLEACHPRAALWCPLSAISTLLSNVITTSDMQT</sequence>
<keyword evidence="2" id="KW-1185">Reference proteome</keyword>
<proteinExistence type="predicted"/>
<protein>
    <submittedName>
        <fullName evidence="1">Uncharacterized protein</fullName>
    </submittedName>
</protein>
<evidence type="ECO:0000313" key="2">
    <source>
        <dbReference type="Proteomes" id="UP001054945"/>
    </source>
</evidence>
<reference evidence="1 2" key="1">
    <citation type="submission" date="2021-06" db="EMBL/GenBank/DDBJ databases">
        <title>Caerostris extrusa draft genome.</title>
        <authorList>
            <person name="Kono N."/>
            <person name="Arakawa K."/>
        </authorList>
    </citation>
    <scope>NUCLEOTIDE SEQUENCE [LARGE SCALE GENOMIC DNA]</scope>
</reference>
<organism evidence="1 2">
    <name type="scientific">Caerostris extrusa</name>
    <name type="common">Bark spider</name>
    <name type="synonym">Caerostris bankana</name>
    <dbReference type="NCBI Taxonomy" id="172846"/>
    <lineage>
        <taxon>Eukaryota</taxon>
        <taxon>Metazoa</taxon>
        <taxon>Ecdysozoa</taxon>
        <taxon>Arthropoda</taxon>
        <taxon>Chelicerata</taxon>
        <taxon>Arachnida</taxon>
        <taxon>Araneae</taxon>
        <taxon>Araneomorphae</taxon>
        <taxon>Entelegynae</taxon>
        <taxon>Araneoidea</taxon>
        <taxon>Araneidae</taxon>
        <taxon>Caerostris</taxon>
    </lineage>
</organism>
<gene>
    <name evidence="1" type="ORF">CEXT_216061</name>
</gene>
<dbReference type="EMBL" id="BPLR01010074">
    <property type="protein sequence ID" value="GIY36688.1"/>
    <property type="molecule type" value="Genomic_DNA"/>
</dbReference>
<comment type="caution">
    <text evidence="1">The sequence shown here is derived from an EMBL/GenBank/DDBJ whole genome shotgun (WGS) entry which is preliminary data.</text>
</comment>
<dbReference type="AlphaFoldDB" id="A0AAV4SQQ3"/>
<evidence type="ECO:0000313" key="1">
    <source>
        <dbReference type="EMBL" id="GIY36688.1"/>
    </source>
</evidence>
<name>A0AAV4SQQ3_CAEEX</name>
<accession>A0AAV4SQQ3</accession>
<dbReference type="Proteomes" id="UP001054945">
    <property type="component" value="Unassembled WGS sequence"/>
</dbReference>